<dbReference type="PROSITE" id="PS51404">
    <property type="entry name" value="DYP_PEROXIDASE"/>
    <property type="match status" value="1"/>
</dbReference>
<evidence type="ECO:0000256" key="6">
    <source>
        <dbReference type="ARBA" id="ARBA00023004"/>
    </source>
</evidence>
<proteinExistence type="inferred from homology"/>
<keyword evidence="5" id="KW-0560">Oxidoreductase</keyword>
<evidence type="ECO:0000259" key="8">
    <source>
        <dbReference type="Pfam" id="PF21105"/>
    </source>
</evidence>
<protein>
    <submittedName>
        <fullName evidence="9">Peroxidase</fullName>
    </submittedName>
</protein>
<reference evidence="9" key="2">
    <citation type="journal article" date="2016" name="Front. Microbiol.">
        <title>The Regulatory Protein RosR Affects Rhizobium leguminosarum bv. trifolii Protein Profiles, Cell Surface Properties, and Symbiosis with Clover.</title>
        <authorList>
            <person name="Rachwal K."/>
            <person name="Boguszewska A."/>
            <person name="Kopcinska J."/>
            <person name="Karas M."/>
            <person name="Tchorzewski M."/>
            <person name="Janczarek M."/>
        </authorList>
    </citation>
    <scope>NUCLEOTIDE SEQUENCE</scope>
    <source>
        <strain evidence="9">Rt24.2</strain>
    </source>
</reference>
<accession>A0A1B8R2D1</accession>
<comment type="cofactor">
    <cofactor evidence="1">
        <name>heme b</name>
        <dbReference type="ChEBI" id="CHEBI:60344"/>
    </cofactor>
</comment>
<evidence type="ECO:0000256" key="5">
    <source>
        <dbReference type="ARBA" id="ARBA00023002"/>
    </source>
</evidence>
<dbReference type="GO" id="GO:0020037">
    <property type="term" value="F:heme binding"/>
    <property type="evidence" value="ECO:0007669"/>
    <property type="project" value="InterPro"/>
</dbReference>
<keyword evidence="4" id="KW-0479">Metal-binding</keyword>
<keyword evidence="6" id="KW-0408">Iron</keyword>
<sequence>MSVTLNSPISWKNPSADDSTMLDNLQPNIIKAHVREFLTLIFLRFDDKEAAKSFLRAISTTLMKSAKQHLLEIEAFKAKLSTPGTPYIGLGLTDAGYQALQIPQRPSDPIFRAGMQKSVLNDPDVSRWDSYFRHPIHAVVLVGDMLNDTKVTAHDQVVNLIQASQGVTIVGTQDGLGLHNDNEEGIEHFGYVDGRSQPLFLLEDIDAEENATDGIANWDPAFPLEQVIVPDPAAPDPAVHFGSYFVYRKLEQNVRRFKRQEQKLADRLFGSDDERAGAMVVGRFEDGTPVTMQSEDGVESPVPNNFNYFSDKSGAKCPFSGHIRKTNPRGSGGFENSAGERKHLMARRGQTYGVRTDNPNDGKIENKPSKYVGLLFMAFNSDIGNQFEFTQKNWANNPGFPAVPAGFPPPGVDPVIGQTKQDAARPDMEGAAIWGDPSSLKTVATVPQAVKMKGGEYFFMPSLAFLSSL</sequence>
<evidence type="ECO:0000256" key="7">
    <source>
        <dbReference type="ARBA" id="ARBA00025737"/>
    </source>
</evidence>
<dbReference type="AlphaFoldDB" id="A0A1B8R2D1"/>
<dbReference type="PANTHER" id="PTHR30521:SF4">
    <property type="entry name" value="DEFERROCHELATASE"/>
    <property type="match status" value="1"/>
</dbReference>
<comment type="similarity">
    <text evidence="7">Belongs to the DyP-type peroxidase family.</text>
</comment>
<dbReference type="SUPFAM" id="SSF54909">
    <property type="entry name" value="Dimeric alpha+beta barrel"/>
    <property type="match status" value="1"/>
</dbReference>
<dbReference type="InterPro" id="IPR006314">
    <property type="entry name" value="Dyp_peroxidase"/>
</dbReference>
<evidence type="ECO:0000256" key="2">
    <source>
        <dbReference type="ARBA" id="ARBA00022559"/>
    </source>
</evidence>
<keyword evidence="2 9" id="KW-0575">Peroxidase</keyword>
<feature type="domain" description="DyP dimeric alpha+beta barrel" evidence="8">
    <location>
        <begin position="24"/>
        <end position="159"/>
    </location>
</feature>
<dbReference type="GO" id="GO:0005829">
    <property type="term" value="C:cytosol"/>
    <property type="evidence" value="ECO:0007669"/>
    <property type="project" value="TreeGrafter"/>
</dbReference>
<dbReference type="GO" id="GO:0046872">
    <property type="term" value="F:metal ion binding"/>
    <property type="evidence" value="ECO:0007669"/>
    <property type="project" value="UniProtKB-KW"/>
</dbReference>
<organism evidence="9">
    <name type="scientific">Rhizobium leguminosarum bv. trifolii</name>
    <dbReference type="NCBI Taxonomy" id="386"/>
    <lineage>
        <taxon>Bacteria</taxon>
        <taxon>Pseudomonadati</taxon>
        <taxon>Pseudomonadota</taxon>
        <taxon>Alphaproteobacteria</taxon>
        <taxon>Hyphomicrobiales</taxon>
        <taxon>Rhizobiaceae</taxon>
        <taxon>Rhizobium/Agrobacterium group</taxon>
        <taxon>Rhizobium</taxon>
    </lineage>
</organism>
<dbReference type="PANTHER" id="PTHR30521">
    <property type="entry name" value="DEFERROCHELATASE/PEROXIDASE"/>
    <property type="match status" value="1"/>
</dbReference>
<dbReference type="InterPro" id="IPR049509">
    <property type="entry name" value="DyP_N"/>
</dbReference>
<dbReference type="Pfam" id="PF21105">
    <property type="entry name" value="DyP_N"/>
    <property type="match status" value="1"/>
</dbReference>
<evidence type="ECO:0000256" key="4">
    <source>
        <dbReference type="ARBA" id="ARBA00022723"/>
    </source>
</evidence>
<evidence type="ECO:0000313" key="9">
    <source>
        <dbReference type="EMBL" id="AOO94476.1"/>
    </source>
</evidence>
<dbReference type="GO" id="GO:0004601">
    <property type="term" value="F:peroxidase activity"/>
    <property type="evidence" value="ECO:0007669"/>
    <property type="project" value="UniProtKB-KW"/>
</dbReference>
<evidence type="ECO:0000256" key="1">
    <source>
        <dbReference type="ARBA" id="ARBA00001970"/>
    </source>
</evidence>
<dbReference type="EMBL" id="KX492112">
    <property type="protein sequence ID" value="AOO94476.1"/>
    <property type="molecule type" value="Genomic_DNA"/>
</dbReference>
<dbReference type="InterPro" id="IPR011008">
    <property type="entry name" value="Dimeric_a/b-barrel"/>
</dbReference>
<reference evidence="9" key="1">
    <citation type="journal article" date="2015" name="BMC Genomics">
        <title>Transcriptome profiling of a Rhizobium leguminosarum bv. trifolii rosR mutant reveals the role of the transcriptional regulator RosR in motility, synthesis of cell-surface components, and other cellular processes.</title>
        <authorList>
            <person name="Rachwal K."/>
            <person name="Matczynska E."/>
            <person name="Janczarek M."/>
        </authorList>
    </citation>
    <scope>NUCLEOTIDE SEQUENCE</scope>
    <source>
        <strain evidence="9">Rt24.2</strain>
    </source>
</reference>
<name>A0A1B8R2D1_RHILT</name>
<evidence type="ECO:0000256" key="3">
    <source>
        <dbReference type="ARBA" id="ARBA00022617"/>
    </source>
</evidence>
<keyword evidence="3" id="KW-0349">Heme</keyword>